<dbReference type="InterPro" id="IPR006530">
    <property type="entry name" value="YD"/>
</dbReference>
<keyword evidence="4" id="KW-1185">Reference proteome</keyword>
<dbReference type="PANTHER" id="PTHR32305:SF17">
    <property type="entry name" value="TRNA NUCLEASE WAPA"/>
    <property type="match status" value="1"/>
</dbReference>
<feature type="region of interest" description="Disordered" evidence="1">
    <location>
        <begin position="1849"/>
        <end position="1868"/>
    </location>
</feature>
<dbReference type="NCBIfam" id="TIGR01643">
    <property type="entry name" value="YD_repeat_2x"/>
    <property type="match status" value="2"/>
</dbReference>
<evidence type="ECO:0000256" key="1">
    <source>
        <dbReference type="SAM" id="MobiDB-lite"/>
    </source>
</evidence>
<reference evidence="3 4" key="1">
    <citation type="submission" date="2018-08" db="EMBL/GenBank/DDBJ databases">
        <title>Diversity &amp; Physiological Properties of Lignin-Decomposing Actinobacteria from Soil.</title>
        <authorList>
            <person name="Roh S.G."/>
            <person name="Kim S.B."/>
        </authorList>
    </citation>
    <scope>NUCLEOTIDE SEQUENCE [LARGE SCALE GENOMIC DNA]</scope>
    <source>
        <strain evidence="3 4">MMS17-GH009</strain>
    </source>
</reference>
<gene>
    <name evidence="3" type="ORF">DR950_10100</name>
</gene>
<dbReference type="InterPro" id="IPR050708">
    <property type="entry name" value="T6SS_VgrG/RHS"/>
</dbReference>
<feature type="region of interest" description="Disordered" evidence="1">
    <location>
        <begin position="29"/>
        <end position="77"/>
    </location>
</feature>
<feature type="chain" id="PRO_5038581514" evidence="2">
    <location>
        <begin position="24"/>
        <end position="2160"/>
    </location>
</feature>
<feature type="region of interest" description="Disordered" evidence="1">
    <location>
        <begin position="1594"/>
        <end position="1636"/>
    </location>
</feature>
<dbReference type="NCBIfam" id="TIGR03696">
    <property type="entry name" value="Rhs_assc_core"/>
    <property type="match status" value="1"/>
</dbReference>
<dbReference type="Proteomes" id="UP000263377">
    <property type="component" value="Unassembled WGS sequence"/>
</dbReference>
<name>A0A372ZRB5_9ACTN</name>
<feature type="region of interest" description="Disordered" evidence="1">
    <location>
        <begin position="772"/>
        <end position="793"/>
    </location>
</feature>
<comment type="caution">
    <text evidence="3">The sequence shown here is derived from an EMBL/GenBank/DDBJ whole genome shotgun (WGS) entry which is preliminary data.</text>
</comment>
<feature type="compositionally biased region" description="Polar residues" evidence="1">
    <location>
        <begin position="872"/>
        <end position="881"/>
    </location>
</feature>
<feature type="compositionally biased region" description="Low complexity" evidence="1">
    <location>
        <begin position="1929"/>
        <end position="1939"/>
    </location>
</feature>
<dbReference type="InterPro" id="IPR022385">
    <property type="entry name" value="Rhs_assc_core"/>
</dbReference>
<sequence>MSAIIAGTLVGSLLPALPLAAVAAAAEPYTKPSAVSPEKPVKGSDAKAKGRKADTTVSKTDDKHGALPGAGSATVDVPSEKGKAVKAGKLPVALSSAGSAGKAKVEVLGQDAAAKAGVNGLLLTVSGADENSGLAVDYSSFAQASGSGFGSRLKLVRLPECALTTPDLPECRVQTPLPGGNDVAKQTVAADALTTAPAGSMRLASAPGAMVLAATAGSAGPSGDYKATPLTPASSWSTSLNSGSFSWSYDMPLTTMPGGLTPKLGLTYNSGSIDGRTANSNNQASWAGDGFELSPGFVERSYKACADDGAPKTGSASPGDLCWATDNATISFAGHSGELIPVSGDEWRIKGDDNTKVTRLRDTGRGNGDNDGEYFRATTADGNNYYFGYNRLPNWSVGKPETKSVYTVPVFGNNAGEPCNGADFASSWCQQGWRWNLDLVVDAHGNDITYWYTPETNNYGRNLKASDRTSYVRGGRLDHIEYGQQQGDLYSATVKPMGRVEFGTAERCLESNAALCDPAKIDTNRQYWYDTPWDQNCADGTDCTGRYSPTYFTRTRLTSVTARTLQADGSYAAVDTWTLNHKWGTADFDYQLLLDSIQHTGSSAAPAITLPKTGFAYKQLANRLDKVGDGRMPFIKQRLGTITDEQGGQIDVNYSAAACDWNALPTPQSNTTRCFPQMYQPSNDVPVTTEWFNKYVVEAVIATDRTGGAPDMVTHYSYLGDAAWHFDDEDGLTPAKLKTWSQWRGYAHARVETGGVTGMTTQADHYFLRGMDQDRDNPGDKNSRRGVTVDDGQGTVLTDDQAWAGYEYRSEQYDKPGGVILSKSVSTPWKKETAKRSNDWGTTTANLTGTQATRSFTSLDKGAGSSWRETRTSTSFDGYGRTTQSEDLGDVAVGTDDTCTRTTYADNTAAWILTGSIQIEMVAANCSAAVNRDTQADGTSAVLSDIRTRYDGQAYGAAPVKGDATTVHTLKSRSGNRATYLDGTTHYDAYGRADSTTKLASTTVFDTTGATGPVTTASPLAQTTTTGFAPANGRPTKVTTTGPPVVAGNPATAMVSVADLDLLRGQTVDTVDANNRRTDSLYDALGRTLKVWLPNRSKSTGQTPNHEFGYTDNDGQIRVVSTKALNADGSQATAYTLYDGLGRARQTQSPGDNGGRVLTDTFYDEQGQAALAYAGYYATGAASGTLFKVEDATGVETQTAVAFDGLGRVVKSTTLAGNGVGTPIATTLTEYGGDRVTVTPPTGGTPATTITDARGRTSEIRQYRGGSPGGAYDTIRYGYDPAGHTTQLTDQYGTQWNWTYDQQGRQVKTVDPDSGTSVKTYDDRGRLATSRDGNNQTLAYTYDNLDRQTELRSGSVSGPLLTSQTWDPSGNKGLISSATRYATVGGTTYPYTTTWSLYDALGRPTRSTLNVPSVPGQEALAGNYVSGTIYRLDGKQQSISYPAAGNLAAESVAFGYDALTRMTTAQGLSSYLTNQTYSLTSKPLQSTLSDGTANKQLYLTNAYEWGTQRLASSRTDQYGVASPLRAAAYTYDQVGNVTSITDTSRAGTDRQCFQYDYLARLTEAFTPSGTGCPATPDAKALGGPAPYWTSWQFNPDSTRDTQTRHDTTGDPAKDVTTKYSYPGPTAAQPHTLKGTSGAGVLAETAGYDPAGNTIARHRDLTAGATSDQALTWDAEGKLGKVVDTVKNGPVTSTKTTEYLYDPSGSRLTSHVLDSANPGAENWTLYLGTTELTLTKGAAKPVATRYYSLGQASAVRTDDNKVAFQVADHHSTAELNVDASTGAVAQKRTTPYGEQRGAAPATWSGSHGFLGGVTEPTGLVHLGARDYDPSLGRFLSIDPVFDPASPKELNGYAYSGGNPTSTSDPDGRKMCADDCSGNDMALHGWVGMNGTFHEPTMGDQCVTNCTDGGDDDEAPSTRGGGGGGGGGGSTSPSKTTSGSPENRKKWHEARVAWLMQPDNPIIGEYLEKIREINKKYCHRSARDGCQWANLAQDIVDKNYVEDIAGRIDESETPFDEQRFKTLTKKGSNLTTWSLSNSEYAIAFELARGGSHVKATLDDGGKSGKGFDAWVDGVPSEFKETKPGPTAVHDNMRKSNGKGAVRTYIKMPDDYSAKTAMASLDDYLRRRSSDFQEYHIWAAGDPGGWHIDGRIGGDYKCKGHGC</sequence>
<feature type="signal peptide" evidence="2">
    <location>
        <begin position="1"/>
        <end position="23"/>
    </location>
</feature>
<feature type="compositionally biased region" description="Gly residues" evidence="1">
    <location>
        <begin position="1917"/>
        <end position="1928"/>
    </location>
</feature>
<organism evidence="3 4">
    <name type="scientific">Kitasatospora xanthocidica</name>
    <dbReference type="NCBI Taxonomy" id="83382"/>
    <lineage>
        <taxon>Bacteria</taxon>
        <taxon>Bacillati</taxon>
        <taxon>Actinomycetota</taxon>
        <taxon>Actinomycetes</taxon>
        <taxon>Kitasatosporales</taxon>
        <taxon>Streptomycetaceae</taxon>
        <taxon>Kitasatospora</taxon>
    </lineage>
</organism>
<accession>A0A372ZRB5</accession>
<feature type="region of interest" description="Disordered" evidence="1">
    <location>
        <begin position="858"/>
        <end position="881"/>
    </location>
</feature>
<feature type="compositionally biased region" description="Basic and acidic residues" evidence="1">
    <location>
        <begin position="39"/>
        <end position="65"/>
    </location>
</feature>
<dbReference type="Gene3D" id="2.180.10.10">
    <property type="entry name" value="RHS repeat-associated core"/>
    <property type="match status" value="1"/>
</dbReference>
<feature type="compositionally biased region" description="Low complexity" evidence="1">
    <location>
        <begin position="1033"/>
        <end position="1044"/>
    </location>
</feature>
<protein>
    <submittedName>
        <fullName evidence="3">Sugar-binding protein</fullName>
    </submittedName>
</protein>
<dbReference type="EMBL" id="QVIG01000001">
    <property type="protein sequence ID" value="RGD58094.1"/>
    <property type="molecule type" value="Genomic_DNA"/>
</dbReference>
<proteinExistence type="predicted"/>
<feature type="region of interest" description="Disordered" evidence="1">
    <location>
        <begin position="1902"/>
        <end position="1943"/>
    </location>
</feature>
<evidence type="ECO:0000256" key="2">
    <source>
        <dbReference type="SAM" id="SignalP"/>
    </source>
</evidence>
<dbReference type="PANTHER" id="PTHR32305">
    <property type="match status" value="1"/>
</dbReference>
<feature type="compositionally biased region" description="Basic and acidic residues" evidence="1">
    <location>
        <begin position="1597"/>
        <end position="1616"/>
    </location>
</feature>
<evidence type="ECO:0000313" key="4">
    <source>
        <dbReference type="Proteomes" id="UP000263377"/>
    </source>
</evidence>
<feature type="region of interest" description="Disordered" evidence="1">
    <location>
        <begin position="1025"/>
        <end position="1044"/>
    </location>
</feature>
<feature type="region of interest" description="Disordered" evidence="1">
    <location>
        <begin position="1307"/>
        <end position="1331"/>
    </location>
</feature>
<keyword evidence="2" id="KW-0732">Signal</keyword>
<evidence type="ECO:0000313" key="3">
    <source>
        <dbReference type="EMBL" id="RGD58094.1"/>
    </source>
</evidence>
<feature type="compositionally biased region" description="Basic and acidic residues" evidence="1">
    <location>
        <begin position="772"/>
        <end position="783"/>
    </location>
</feature>